<dbReference type="STRING" id="228230.RMCC_4089"/>
<sequence length="703" mass="77560">MRDEYGRMQVSVHSETEVLSGRYAEWQQRLESAFFDDHADEPVVLFVDRDELTRLSAPDEDGARSLAAAVRDLVDVGSTAHMFAKVEMLQNSWLAAGCDGPPPTLPVLAVSVLAASEMRRDSQNSSNSYYIRLAEVLLPDGTDSAVRMLRQRLREGSAFLPVVAMWEYLAVWLDEADGAYGTSTVRGHERDKRRGYPLSQTLVRRSERAALSQFFAQARLRPGDVPAAETVLSWLERWMRYRSHGLSEQFEAALGDEELRPFLAQLVHDLATAWDGKIITPEGLRPLDIRLAVDLDDARAWWVIPSVNDVSADLLRGTANGVPFEAIIATDPHTSMYHAENLPEVTRSTLTAGFTARGDRAVAEFEPRKVFVLTLSADAGGWVSVDAIQPYEEHAFIIAADAVAQISAAVEAAADKGWRRLPGAFAQRLIGPGFAVFDRLVFSDQDRLDALLKALPSTVSAGLRLGATLRPRLIKGLPLMRHLTNRLYLSGGEPDLLLPFDETPRMVDVALDNRHGKLKASLFSVPFHNFTGGFTEGAHTISADGETLTFEVVRTSDDDRMPPGTGSIGWSRGHLQEVESAEICGAITTDGPTDTPVLARRGSIESWLLFRTGRVLPLADPPEPTALPELRFSMFEIAPQGAVWLVQKRATGWCAIRLQAQEPAFQSLGPDEQRVWTEVCAAVPHADPLWQLYARAWGRARGR</sequence>
<reference evidence="2" key="1">
    <citation type="journal article" date="2016" name="Genome Announc.">
        <title>Draft Genome Sequences of Five Rapidly Growing Mycobacterium Species, M. thermoresistibile, M. fortuitum subsp. acetamidolyticum, M. canariasense, M. brisbanense, and M. novocastrense.</title>
        <authorList>
            <person name="Katahira K."/>
            <person name="Ogura Y."/>
            <person name="Gotoh Y."/>
            <person name="Hayashi T."/>
        </authorList>
    </citation>
    <scope>NUCLEOTIDE SEQUENCE [LARGE SCALE GENOMIC DNA]</scope>
    <source>
        <strain evidence="2">JCM15298</strain>
    </source>
</reference>
<dbReference type="AlphaFoldDB" id="A0A100WFL3"/>
<reference evidence="2" key="2">
    <citation type="submission" date="2016-02" db="EMBL/GenBank/DDBJ databases">
        <title>Draft genome sequence of five rapidly growing Mycobacterium species.</title>
        <authorList>
            <person name="Katahira K."/>
            <person name="Gotou Y."/>
            <person name="Iida K."/>
            <person name="Ogura Y."/>
            <person name="Hayashi T."/>
        </authorList>
    </citation>
    <scope>NUCLEOTIDE SEQUENCE [LARGE SCALE GENOMIC DNA]</scope>
    <source>
        <strain evidence="2">JCM15298</strain>
    </source>
</reference>
<keyword evidence="2" id="KW-1185">Reference proteome</keyword>
<dbReference type="Proteomes" id="UP000069443">
    <property type="component" value="Unassembled WGS sequence"/>
</dbReference>
<name>A0A100WFL3_MYCCR</name>
<gene>
    <name evidence="1" type="ORF">RMCC_4089</name>
</gene>
<comment type="caution">
    <text evidence="1">The sequence shown here is derived from an EMBL/GenBank/DDBJ whole genome shotgun (WGS) entry which is preliminary data.</text>
</comment>
<protein>
    <submittedName>
        <fullName evidence="1">Uncharacterized protein</fullName>
    </submittedName>
</protein>
<evidence type="ECO:0000313" key="1">
    <source>
        <dbReference type="EMBL" id="GAS97123.1"/>
    </source>
</evidence>
<proteinExistence type="predicted"/>
<dbReference type="EMBL" id="BCSY01000069">
    <property type="protein sequence ID" value="GAS97123.1"/>
    <property type="molecule type" value="Genomic_DNA"/>
</dbReference>
<evidence type="ECO:0000313" key="2">
    <source>
        <dbReference type="Proteomes" id="UP000069443"/>
    </source>
</evidence>
<organism evidence="1 2">
    <name type="scientific">Mycolicibacterium canariasense</name>
    <name type="common">Mycobacterium canariasense</name>
    <dbReference type="NCBI Taxonomy" id="228230"/>
    <lineage>
        <taxon>Bacteria</taxon>
        <taxon>Bacillati</taxon>
        <taxon>Actinomycetota</taxon>
        <taxon>Actinomycetes</taxon>
        <taxon>Mycobacteriales</taxon>
        <taxon>Mycobacteriaceae</taxon>
        <taxon>Mycolicibacterium</taxon>
    </lineage>
</organism>
<accession>A0A100WFL3</accession>